<dbReference type="Proteomes" id="UP001232536">
    <property type="component" value="Unassembled WGS sequence"/>
</dbReference>
<dbReference type="PANTHER" id="PTHR11060:SF0">
    <property type="entry name" value="PROTEIN MEMO1"/>
    <property type="match status" value="1"/>
</dbReference>
<dbReference type="NCBIfam" id="TIGR04336">
    <property type="entry name" value="AmmeMemoSam_B"/>
    <property type="match status" value="1"/>
</dbReference>
<dbReference type="CDD" id="cd07361">
    <property type="entry name" value="MEMO_like"/>
    <property type="match status" value="1"/>
</dbReference>
<accession>A0ABT9DEX4</accession>
<protein>
    <recommendedName>
        <fullName evidence="2">MEMO1 family protein Q6348_11715</fullName>
    </recommendedName>
</protein>
<name>A0ABT9DEX4_9CELL</name>
<evidence type="ECO:0000256" key="1">
    <source>
        <dbReference type="ARBA" id="ARBA00006315"/>
    </source>
</evidence>
<dbReference type="PANTHER" id="PTHR11060">
    <property type="entry name" value="PROTEIN MEMO1"/>
    <property type="match status" value="1"/>
</dbReference>
<keyword evidence="4" id="KW-1185">Reference proteome</keyword>
<comment type="caution">
    <text evidence="3">The sequence shown here is derived from an EMBL/GenBank/DDBJ whole genome shotgun (WGS) entry which is preliminary data.</text>
</comment>
<dbReference type="EMBL" id="JAUQYP010000001">
    <property type="protein sequence ID" value="MDO8107862.1"/>
    <property type="molecule type" value="Genomic_DNA"/>
</dbReference>
<evidence type="ECO:0000313" key="4">
    <source>
        <dbReference type="Proteomes" id="UP001232536"/>
    </source>
</evidence>
<organism evidence="3 4">
    <name type="scientific">Actinotalea lenta</name>
    <dbReference type="NCBI Taxonomy" id="3064654"/>
    <lineage>
        <taxon>Bacteria</taxon>
        <taxon>Bacillati</taxon>
        <taxon>Actinomycetota</taxon>
        <taxon>Actinomycetes</taxon>
        <taxon>Micrococcales</taxon>
        <taxon>Cellulomonadaceae</taxon>
        <taxon>Actinotalea</taxon>
    </lineage>
</organism>
<dbReference type="InterPro" id="IPR002737">
    <property type="entry name" value="MEMO1_fam"/>
</dbReference>
<dbReference type="RefSeq" id="WP_304601465.1">
    <property type="nucleotide sequence ID" value="NZ_JAUQYO010000001.1"/>
</dbReference>
<evidence type="ECO:0000313" key="3">
    <source>
        <dbReference type="EMBL" id="MDO8107862.1"/>
    </source>
</evidence>
<sequence length="269" mass="28025">MTQVRPAAVAGLFYPAEPSALRRELGAMLAAAERVRDASRSTAKAYVLPHAGYQYSGSTAALGYAEIAAAHGVVNRVVLLGPTHRVAVDGLALPAAAAFATPLGQVRVRALDPELLAQVPQLRVNAGTHAAEHSLEVHLPFLQTVLGDVEVLPLAVGRASPQEVAEVLDLVWGGAETLVVVSSDLSHYLDYERAAAVDAVTLDQILALDWRVDPARACGAAPLNGLLLAAARHGLRARLLGACSSGDTAGDRRRVVGYAAVAFDAARDA</sequence>
<evidence type="ECO:0000256" key="2">
    <source>
        <dbReference type="HAMAP-Rule" id="MF_00055"/>
    </source>
</evidence>
<dbReference type="Gene3D" id="3.40.830.10">
    <property type="entry name" value="LigB-like"/>
    <property type="match status" value="1"/>
</dbReference>
<gene>
    <name evidence="3" type="primary">amrB</name>
    <name evidence="3" type="ORF">Q6348_11715</name>
</gene>
<proteinExistence type="inferred from homology"/>
<reference evidence="3 4" key="1">
    <citation type="submission" date="2023-07" db="EMBL/GenBank/DDBJ databases">
        <title>Description of novel actinomycetes strains, isolated from tidal flat sediment.</title>
        <authorList>
            <person name="Lu C."/>
        </authorList>
    </citation>
    <scope>NUCLEOTIDE SEQUENCE [LARGE SCALE GENOMIC DNA]</scope>
    <source>
        <strain evidence="3 4">SYSU T00b441</strain>
    </source>
</reference>
<dbReference type="Pfam" id="PF01875">
    <property type="entry name" value="Memo"/>
    <property type="match status" value="1"/>
</dbReference>
<comment type="similarity">
    <text evidence="1 2">Belongs to the MEMO1 family.</text>
</comment>
<dbReference type="HAMAP" id="MF_00055">
    <property type="entry name" value="MEMO1"/>
    <property type="match status" value="1"/>
</dbReference>